<feature type="region of interest" description="Disordered" evidence="1">
    <location>
        <begin position="1"/>
        <end position="26"/>
    </location>
</feature>
<evidence type="ECO:0000256" key="1">
    <source>
        <dbReference type="SAM" id="MobiDB-lite"/>
    </source>
</evidence>
<dbReference type="Proteomes" id="UP001174315">
    <property type="component" value="Unassembled WGS sequence"/>
</dbReference>
<gene>
    <name evidence="2" type="ORF">Q0S36_05235</name>
    <name evidence="3" type="ORF">SAMN04488690_0305</name>
</gene>
<evidence type="ECO:0000313" key="5">
    <source>
        <dbReference type="Proteomes" id="UP001174315"/>
    </source>
</evidence>
<organism evidence="3 4">
    <name type="scientific">Stenotrophomonas indicatrix</name>
    <dbReference type="NCBI Taxonomy" id="2045451"/>
    <lineage>
        <taxon>Bacteria</taxon>
        <taxon>Pseudomonadati</taxon>
        <taxon>Pseudomonadota</taxon>
        <taxon>Gammaproteobacteria</taxon>
        <taxon>Lysobacterales</taxon>
        <taxon>Lysobacteraceae</taxon>
        <taxon>Stenotrophomonas</taxon>
    </lineage>
</organism>
<accession>A0A1W1GTF8</accession>
<reference evidence="3" key="2">
    <citation type="submission" date="2016-10" db="EMBL/GenBank/DDBJ databases">
        <authorList>
            <person name="de Groot N.N."/>
        </authorList>
    </citation>
    <scope>NUCLEOTIDE SEQUENCE [LARGE SCALE GENOMIC DNA]</scope>
    <source>
        <strain evidence="3">92MFCol6.1</strain>
    </source>
</reference>
<evidence type="ECO:0000313" key="4">
    <source>
        <dbReference type="Proteomes" id="UP000191133"/>
    </source>
</evidence>
<dbReference type="GeneID" id="64105504"/>
<feature type="compositionally biased region" description="Basic residues" evidence="1">
    <location>
        <begin position="7"/>
        <end position="18"/>
    </location>
</feature>
<dbReference type="EMBL" id="JAUKNN010000009">
    <property type="protein sequence ID" value="MDN8668724.1"/>
    <property type="molecule type" value="Genomic_DNA"/>
</dbReference>
<dbReference type="EMBL" id="FWEU01000001">
    <property type="protein sequence ID" value="SLM22637.1"/>
    <property type="molecule type" value="Genomic_DNA"/>
</dbReference>
<protein>
    <submittedName>
        <fullName evidence="3">Uncharacterized protein</fullName>
    </submittedName>
</protein>
<reference evidence="2" key="3">
    <citation type="submission" date="2023-07" db="EMBL/GenBank/DDBJ databases">
        <title>Stenotrophomonas isolates from soil.</title>
        <authorList>
            <person name="Sharma V."/>
            <person name="Zur-Pinska J."/>
            <person name="Hay A.G."/>
        </authorList>
    </citation>
    <scope>NUCLEOTIDE SEQUENCE</scope>
    <source>
        <strain evidence="2">C2</strain>
    </source>
</reference>
<evidence type="ECO:0000313" key="3">
    <source>
        <dbReference type="EMBL" id="SLM22637.1"/>
    </source>
</evidence>
<dbReference type="Proteomes" id="UP000191133">
    <property type="component" value="Unassembled WGS sequence"/>
</dbReference>
<reference evidence="4" key="1">
    <citation type="submission" date="2016-10" db="EMBL/GenBank/DDBJ databases">
        <authorList>
            <person name="Varghese N."/>
        </authorList>
    </citation>
    <scope>NUCLEOTIDE SEQUENCE [LARGE SCALE GENOMIC DNA]</scope>
    <source>
        <strain evidence="4">92MFCol6.1</strain>
    </source>
</reference>
<dbReference type="AlphaFoldDB" id="A0A1W1GTF8"/>
<proteinExistence type="predicted"/>
<sequence length="67" mass="7980">METQRNRAWRRSQSRHHAGDHTAAPSIFKPEKNWKLMYTRGDKLLRARQLGFTYPVLSPRQLLDQEC</sequence>
<dbReference type="RefSeq" id="WP_025876303.1">
    <property type="nucleotide sequence ID" value="NZ_CBCSJV010000066.1"/>
</dbReference>
<keyword evidence="5" id="KW-1185">Reference proteome</keyword>
<name>A0A1W1GTF8_9GAMM</name>
<evidence type="ECO:0000313" key="2">
    <source>
        <dbReference type="EMBL" id="MDN8668724.1"/>
    </source>
</evidence>